<evidence type="ECO:0000256" key="2">
    <source>
        <dbReference type="ARBA" id="ARBA00022748"/>
    </source>
</evidence>
<dbReference type="PROSITE" id="PS51257">
    <property type="entry name" value="PROKAR_LIPOPROTEIN"/>
    <property type="match status" value="1"/>
</dbReference>
<name>A0ABY8L3F9_9FLAO</name>
<reference evidence="6 7" key="1">
    <citation type="submission" date="2023-04" db="EMBL/GenBank/DDBJ databases">
        <title>Tenacibaculum tangerinum sp. nov., isolated from sea tidal flat of South Korea.</title>
        <authorList>
            <person name="Lee S.H."/>
            <person name="Kim J.-J."/>
        </authorList>
    </citation>
    <scope>NUCLEOTIDE SEQUENCE [LARGE SCALE GENOMIC DNA]</scope>
    <source>
        <strain evidence="6 7">GRR-S3-23</strain>
    </source>
</reference>
<dbReference type="PROSITE" id="PS00194">
    <property type="entry name" value="THIOREDOXIN_1"/>
    <property type="match status" value="1"/>
</dbReference>
<dbReference type="Pfam" id="PF14289">
    <property type="entry name" value="DUF4369"/>
    <property type="match status" value="1"/>
</dbReference>
<dbReference type="InterPro" id="IPR036249">
    <property type="entry name" value="Thioredoxin-like_sf"/>
</dbReference>
<accession>A0ABY8L3F9</accession>
<sequence length="351" mass="40357">MKNIFSLLIVCTFISCKENLTNKTKAQQSFNLTGTINGAYSDYIYLNYGNVKDSVKVLNNSFKFNGKVEKPTQGWLNLKPDPDANVAWLYIENSDIIIQADYDKKRHNGKTLNFLEINNVKGSYSAKIQNEYKEFYQANKNKENFKALLYEKLKSFIKINKNHPFSGTILSEIALINPVLTKKELLQLYSKIDTTQQNKSDLEMFKMGIANLDKYGIKKPFLEFSLPNAKNENVDIKSFSGKITLVDFWASWCVPCRIKHPELIKLKEKFLDTNFDIVSVSIDDNKKSWIEAVEKDNLTWTNLIDIDKKVNDELKIQSIPFNYLIDENGIVLGVNLSSIEIERIVSEKASR</sequence>
<evidence type="ECO:0000256" key="3">
    <source>
        <dbReference type="ARBA" id="ARBA00023157"/>
    </source>
</evidence>
<keyword evidence="7" id="KW-1185">Reference proteome</keyword>
<dbReference type="PROSITE" id="PS51352">
    <property type="entry name" value="THIOREDOXIN_2"/>
    <property type="match status" value="1"/>
</dbReference>
<keyword evidence="2" id="KW-0201">Cytochrome c-type biogenesis</keyword>
<evidence type="ECO:0000313" key="6">
    <source>
        <dbReference type="EMBL" id="WGH75972.1"/>
    </source>
</evidence>
<dbReference type="Gene3D" id="3.40.30.10">
    <property type="entry name" value="Glutaredoxin"/>
    <property type="match status" value="1"/>
</dbReference>
<dbReference type="InterPro" id="IPR013766">
    <property type="entry name" value="Thioredoxin_domain"/>
</dbReference>
<dbReference type="InterPro" id="IPR013740">
    <property type="entry name" value="Redoxin"/>
</dbReference>
<organism evidence="6 7">
    <name type="scientific">Tenacibaculum tangerinum</name>
    <dbReference type="NCBI Taxonomy" id="3038772"/>
    <lineage>
        <taxon>Bacteria</taxon>
        <taxon>Pseudomonadati</taxon>
        <taxon>Bacteroidota</taxon>
        <taxon>Flavobacteriia</taxon>
        <taxon>Flavobacteriales</taxon>
        <taxon>Flavobacteriaceae</taxon>
        <taxon>Tenacibaculum</taxon>
    </lineage>
</organism>
<dbReference type="InterPro" id="IPR017937">
    <property type="entry name" value="Thioredoxin_CS"/>
</dbReference>
<protein>
    <submittedName>
        <fullName evidence="6">TlpA disulfide reductase family protein</fullName>
    </submittedName>
</protein>
<dbReference type="PANTHER" id="PTHR42852">
    <property type="entry name" value="THIOL:DISULFIDE INTERCHANGE PROTEIN DSBE"/>
    <property type="match status" value="1"/>
</dbReference>
<evidence type="ECO:0000256" key="4">
    <source>
        <dbReference type="ARBA" id="ARBA00023284"/>
    </source>
</evidence>
<evidence type="ECO:0000259" key="5">
    <source>
        <dbReference type="PROSITE" id="PS51352"/>
    </source>
</evidence>
<comment type="subcellular location">
    <subcellularLocation>
        <location evidence="1">Cell envelope</location>
    </subcellularLocation>
</comment>
<dbReference type="Proteomes" id="UP001232001">
    <property type="component" value="Chromosome"/>
</dbReference>
<dbReference type="EMBL" id="CP122539">
    <property type="protein sequence ID" value="WGH75972.1"/>
    <property type="molecule type" value="Genomic_DNA"/>
</dbReference>
<dbReference type="InterPro" id="IPR050553">
    <property type="entry name" value="Thioredoxin_ResA/DsbE_sf"/>
</dbReference>
<keyword evidence="3" id="KW-1015">Disulfide bond</keyword>
<feature type="domain" description="Thioredoxin" evidence="5">
    <location>
        <begin position="215"/>
        <end position="351"/>
    </location>
</feature>
<dbReference type="InterPro" id="IPR025380">
    <property type="entry name" value="DUF4369"/>
</dbReference>
<gene>
    <name evidence="6" type="ORF">P8625_02050</name>
</gene>
<dbReference type="PANTHER" id="PTHR42852:SF6">
    <property type="entry name" value="THIOL:DISULFIDE INTERCHANGE PROTEIN DSBE"/>
    <property type="match status" value="1"/>
</dbReference>
<evidence type="ECO:0000256" key="1">
    <source>
        <dbReference type="ARBA" id="ARBA00004196"/>
    </source>
</evidence>
<evidence type="ECO:0000313" key="7">
    <source>
        <dbReference type="Proteomes" id="UP001232001"/>
    </source>
</evidence>
<dbReference type="SUPFAM" id="SSF52833">
    <property type="entry name" value="Thioredoxin-like"/>
    <property type="match status" value="1"/>
</dbReference>
<dbReference type="RefSeq" id="WP_279651843.1">
    <property type="nucleotide sequence ID" value="NZ_CP122539.1"/>
</dbReference>
<dbReference type="CDD" id="cd02966">
    <property type="entry name" value="TlpA_like_family"/>
    <property type="match status" value="1"/>
</dbReference>
<proteinExistence type="predicted"/>
<dbReference type="Pfam" id="PF08534">
    <property type="entry name" value="Redoxin"/>
    <property type="match status" value="1"/>
</dbReference>
<keyword evidence="4" id="KW-0676">Redox-active center</keyword>